<protein>
    <submittedName>
        <fullName evidence="1">Uncharacterized protein</fullName>
    </submittedName>
</protein>
<accession>A0AAC9NNA8</accession>
<dbReference type="Proteomes" id="UP000182945">
    <property type="component" value="Plasmid unnamed1"/>
</dbReference>
<reference evidence="1 2" key="1">
    <citation type="submission" date="2016-11" db="EMBL/GenBank/DDBJ databases">
        <title>Complete genome sequencing of Virgibacillus halodenitrificans PDB-F2.</title>
        <authorList>
            <person name="Sun Z."/>
            <person name="Zhou Y."/>
            <person name="Li H."/>
        </authorList>
    </citation>
    <scope>NUCLEOTIDE SEQUENCE [LARGE SCALE GENOMIC DNA]</scope>
    <source>
        <strain evidence="1 2">PDB-F2</strain>
        <plasmid evidence="1 2">unnamed1</plasmid>
    </source>
</reference>
<dbReference type="EMBL" id="CP017963">
    <property type="protein sequence ID" value="APC50381.1"/>
    <property type="molecule type" value="Genomic_DNA"/>
</dbReference>
<keyword evidence="1" id="KW-0614">Plasmid</keyword>
<dbReference type="KEGG" id="vhl:BME96_19045"/>
<evidence type="ECO:0000313" key="2">
    <source>
        <dbReference type="Proteomes" id="UP000182945"/>
    </source>
</evidence>
<dbReference type="AlphaFoldDB" id="A0AAC9NNA8"/>
<evidence type="ECO:0000313" key="1">
    <source>
        <dbReference type="EMBL" id="APC50381.1"/>
    </source>
</evidence>
<dbReference type="GeneID" id="71516511"/>
<name>A0AAC9NNA8_VIRHA</name>
<sequence>MSSAVDNSFAGWTEYDVKEKCWQIFTLGGETYVKKDFRGNFIHTGTGKELTLNQLFPQIRNCTDAAGYIIARRKRRGSPLWQQKNKRKLRMPI</sequence>
<geneLocation type="plasmid" evidence="1 2">
    <name>unnamed1</name>
</geneLocation>
<dbReference type="RefSeq" id="WP_071650101.1">
    <property type="nucleotide sequence ID" value="NZ_CP017963.1"/>
</dbReference>
<gene>
    <name evidence="1" type="ORF">BME96_19045</name>
</gene>
<organism evidence="1 2">
    <name type="scientific">Virgibacillus halodenitrificans</name>
    <name type="common">Bacillus halodenitrificans</name>
    <dbReference type="NCBI Taxonomy" id="1482"/>
    <lineage>
        <taxon>Bacteria</taxon>
        <taxon>Bacillati</taxon>
        <taxon>Bacillota</taxon>
        <taxon>Bacilli</taxon>
        <taxon>Bacillales</taxon>
        <taxon>Bacillaceae</taxon>
        <taxon>Virgibacillus</taxon>
    </lineage>
</organism>
<proteinExistence type="predicted"/>